<organism evidence="2 3">
    <name type="scientific">Spirosoma profusum</name>
    <dbReference type="NCBI Taxonomy" id="2771354"/>
    <lineage>
        <taxon>Bacteria</taxon>
        <taxon>Pseudomonadati</taxon>
        <taxon>Bacteroidota</taxon>
        <taxon>Cytophagia</taxon>
        <taxon>Cytophagales</taxon>
        <taxon>Cytophagaceae</taxon>
        <taxon>Spirosoma</taxon>
    </lineage>
</organism>
<dbReference type="SUPFAM" id="SSF55486">
    <property type="entry name" value="Metalloproteases ('zincins'), catalytic domain"/>
    <property type="match status" value="1"/>
</dbReference>
<proteinExistence type="predicted"/>
<dbReference type="EMBL" id="JACWZY010000011">
    <property type="protein sequence ID" value="MBD2701895.1"/>
    <property type="molecule type" value="Genomic_DNA"/>
</dbReference>
<feature type="transmembrane region" description="Helical" evidence="1">
    <location>
        <begin position="562"/>
        <end position="579"/>
    </location>
</feature>
<protein>
    <submittedName>
        <fullName evidence="2">Uncharacterized protein</fullName>
    </submittedName>
</protein>
<evidence type="ECO:0000256" key="1">
    <source>
        <dbReference type="SAM" id="Phobius"/>
    </source>
</evidence>
<feature type="transmembrane region" description="Helical" evidence="1">
    <location>
        <begin position="132"/>
        <end position="155"/>
    </location>
</feature>
<feature type="transmembrane region" description="Helical" evidence="1">
    <location>
        <begin position="105"/>
        <end position="126"/>
    </location>
</feature>
<feature type="transmembrane region" description="Helical" evidence="1">
    <location>
        <begin position="523"/>
        <end position="541"/>
    </location>
</feature>
<evidence type="ECO:0000313" key="2">
    <source>
        <dbReference type="EMBL" id="MBD2701895.1"/>
    </source>
</evidence>
<sequence length="937" mass="106617">MNPLLSIARFEITYQLRQPSFYAFALLITGQGIWYSFQIEKMYAYIESTVTSYLILSSLGVILAVVATLLAGQSLTKDLEYNTTPYLYTFPITSRMHFAGRFMGTYATALLLALFYLIGILLYSLIYSQVTLALWLTLLDGFVRLIAQNILIAVSITFSLTVFLRSIWGAYIGLFLIVLYFLLTETHTDTSATDDIWLLLDPFGVGMARESVESTAISDASSGLLSFSDMFLINRILWLGVALGFLAYAENTFSFEFFTAGKVTIVRSKIRSEERSTKPVQKQYVPADVQLRFGGWQNWRTLRSLTRFEFVGLIRQPVFLIPVGLLIILSVFLVTVLNHNPDFPELPTTARMTALRLPMGFFISIFLLVMTVELLFRERITGIWPIYDALPLPNFVILSAKLLALMGMAALLTLVLFLTGVGLQLSNGFYDIDWSRYVADLGLDGFARYCQLIALGALVTTLVNHRIMSHVMNLVIFAGLAFTYQFQEAVQLRYLYSFLPGSAHYSDLIGYGSMEPLRWQLHLMWWSVAGIFVILFLITWNRGVVNSLPERVRHWHTQFRRPYGFALLASGLFLILAMWQTQQATTLRPKVAIHYVTKSTVRQSKSGHPVKIHIQYHHPYQVQHMVRIIENALSEGEQLFGAYPHTELSLIETPVGTADVASKPGQIFIVENQGWIANNRQPDRLDYLDYLVSREVFKQWLVHGLPINAPSDGFVKQSLAEYLSLQNVNRHYSPERFRQRLAQRTALYAQSRLHQSKAEPTLLESKGNDGVERGRAALVLTSIGEVWGDKPLSATISQFYNKAVKEPHSATASAFSAELNRQLPDSLRYLNTYLQERLWFDFKISRVANLANGLTVEIITSKWRETPDGQRQRIPINDYVPLAVLDQNGHQLYRQLVHPHPDDRFVYLPPLPHARQVIIDPMGVWPEPNKRDNAKLF</sequence>
<dbReference type="RefSeq" id="WP_190887749.1">
    <property type="nucleotide sequence ID" value="NZ_JACWZY010000011.1"/>
</dbReference>
<feature type="transmembrane region" description="Helical" evidence="1">
    <location>
        <begin position="50"/>
        <end position="71"/>
    </location>
</feature>
<feature type="transmembrane region" description="Helical" evidence="1">
    <location>
        <begin position="231"/>
        <end position="249"/>
    </location>
</feature>
<accession>A0A927ASW6</accession>
<feature type="transmembrane region" description="Helical" evidence="1">
    <location>
        <begin position="317"/>
        <end position="337"/>
    </location>
</feature>
<comment type="caution">
    <text evidence="2">The sequence shown here is derived from an EMBL/GenBank/DDBJ whole genome shotgun (WGS) entry which is preliminary data.</text>
</comment>
<dbReference type="InterPro" id="IPR027268">
    <property type="entry name" value="Peptidase_M4/M1_CTD_sf"/>
</dbReference>
<feature type="transmembrane region" description="Helical" evidence="1">
    <location>
        <begin position="446"/>
        <end position="463"/>
    </location>
</feature>
<keyword evidence="3" id="KW-1185">Reference proteome</keyword>
<keyword evidence="1" id="KW-1133">Transmembrane helix</keyword>
<dbReference type="Proteomes" id="UP000598820">
    <property type="component" value="Unassembled WGS sequence"/>
</dbReference>
<keyword evidence="1" id="KW-0812">Transmembrane</keyword>
<feature type="transmembrane region" description="Helical" evidence="1">
    <location>
        <begin position="21"/>
        <end position="38"/>
    </location>
</feature>
<dbReference type="Gene3D" id="1.10.390.10">
    <property type="entry name" value="Neutral Protease Domain 2"/>
    <property type="match status" value="1"/>
</dbReference>
<feature type="transmembrane region" description="Helical" evidence="1">
    <location>
        <begin position="357"/>
        <end position="376"/>
    </location>
</feature>
<evidence type="ECO:0000313" key="3">
    <source>
        <dbReference type="Proteomes" id="UP000598820"/>
    </source>
</evidence>
<reference evidence="2" key="1">
    <citation type="submission" date="2020-09" db="EMBL/GenBank/DDBJ databases">
        <authorList>
            <person name="Kim M.K."/>
        </authorList>
    </citation>
    <scope>NUCLEOTIDE SEQUENCE</scope>
    <source>
        <strain evidence="2">BT702</strain>
    </source>
</reference>
<gene>
    <name evidence="2" type="ORF">IC229_14700</name>
</gene>
<name>A0A927ASW6_9BACT</name>
<feature type="transmembrane region" description="Helical" evidence="1">
    <location>
        <begin position="402"/>
        <end position="426"/>
    </location>
</feature>
<dbReference type="AlphaFoldDB" id="A0A927ASW6"/>
<feature type="transmembrane region" description="Helical" evidence="1">
    <location>
        <begin position="162"/>
        <end position="183"/>
    </location>
</feature>
<keyword evidence="1" id="KW-0472">Membrane</keyword>
<feature type="transmembrane region" description="Helical" evidence="1">
    <location>
        <begin position="470"/>
        <end position="487"/>
    </location>
</feature>